<protein>
    <recommendedName>
        <fullName evidence="3">YxeA family protein</fullName>
    </recommendedName>
</protein>
<accession>A0ABW1TH60</accession>
<evidence type="ECO:0008006" key="3">
    <source>
        <dbReference type="Google" id="ProtNLM"/>
    </source>
</evidence>
<evidence type="ECO:0000313" key="1">
    <source>
        <dbReference type="EMBL" id="MFC6261273.1"/>
    </source>
</evidence>
<organism evidence="1 2">
    <name type="scientific">Levilactobacillus fujinensis</name>
    <dbReference type="NCBI Taxonomy" id="2486024"/>
    <lineage>
        <taxon>Bacteria</taxon>
        <taxon>Bacillati</taxon>
        <taxon>Bacillota</taxon>
        <taxon>Bacilli</taxon>
        <taxon>Lactobacillales</taxon>
        <taxon>Lactobacillaceae</taxon>
        <taxon>Levilactobacillus</taxon>
    </lineage>
</organism>
<keyword evidence="2" id="KW-1185">Reference proteome</keyword>
<sequence>MSRRKIKGLIVVVIVLFLGVETAKIVRMPHHLTTDQILQRINTKNGSVGIANFSKSMMKVTDARSNHNYRYAIDESNQVLRIMNGSLKGQYDMKMATIDYKLVPEKSSQQRKTFRLLRDD</sequence>
<dbReference type="Proteomes" id="UP001596283">
    <property type="component" value="Unassembled WGS sequence"/>
</dbReference>
<proteinExistence type="predicted"/>
<name>A0ABW1TH60_9LACO</name>
<comment type="caution">
    <text evidence="1">The sequence shown here is derived from an EMBL/GenBank/DDBJ whole genome shotgun (WGS) entry which is preliminary data.</text>
</comment>
<reference evidence="2" key="1">
    <citation type="journal article" date="2019" name="Int. J. Syst. Evol. Microbiol.">
        <title>The Global Catalogue of Microorganisms (GCM) 10K type strain sequencing project: providing services to taxonomists for standard genome sequencing and annotation.</title>
        <authorList>
            <consortium name="The Broad Institute Genomics Platform"/>
            <consortium name="The Broad Institute Genome Sequencing Center for Infectious Disease"/>
            <person name="Wu L."/>
            <person name="Ma J."/>
        </authorList>
    </citation>
    <scope>NUCLEOTIDE SEQUENCE [LARGE SCALE GENOMIC DNA]</scope>
    <source>
        <strain evidence="2">CCM 8908</strain>
    </source>
</reference>
<dbReference type="EMBL" id="JBHSSI010000058">
    <property type="protein sequence ID" value="MFC6261273.1"/>
    <property type="molecule type" value="Genomic_DNA"/>
</dbReference>
<gene>
    <name evidence="1" type="ORF">ACFP1C_10000</name>
</gene>
<evidence type="ECO:0000313" key="2">
    <source>
        <dbReference type="Proteomes" id="UP001596283"/>
    </source>
</evidence>
<dbReference type="RefSeq" id="WP_125687031.1">
    <property type="nucleotide sequence ID" value="NZ_JBHSSI010000058.1"/>
</dbReference>